<sequence length="307" mass="35676">MSNSIGIKPTQDHDSPWKEALELRFPEFLDLLFPSVAQLVDCTKPIVFLDKELQKIMPEAEQGRTYADKLVQVHLKDGDTTWILIHVEVQGEPEKAFAKRMFQYNYRIQDKYNRDVISLAVLSDTHASFRPTRYEHSLAGCRTVFEYPTAKLLDWKEKVDELLASENVFALIVAAQLYAKLIPNAEQQLDAKAKLIRLLYEREYSRDQIIELFRLVDWMIRLPDNLAIEFKEIVHQIEEEKQMAYITSVERLAAEEAKLEGKLEGKLETALQMIKEFHLSAQEVAEKLQLPLKDLMERLKHSESNDS</sequence>
<organism evidence="1 2">
    <name type="scientific">Thiosulfatimonas sediminis</name>
    <dbReference type="NCBI Taxonomy" id="2675054"/>
    <lineage>
        <taxon>Bacteria</taxon>
        <taxon>Pseudomonadati</taxon>
        <taxon>Pseudomonadota</taxon>
        <taxon>Gammaproteobacteria</taxon>
        <taxon>Thiotrichales</taxon>
        <taxon>Piscirickettsiaceae</taxon>
        <taxon>Thiosulfatimonas</taxon>
    </lineage>
</organism>
<dbReference type="PANTHER" id="PTHR35586">
    <property type="entry name" value="SLL1691 PROTEIN"/>
    <property type="match status" value="1"/>
</dbReference>
<dbReference type="AlphaFoldDB" id="A0A6F8PSP3"/>
<dbReference type="RefSeq" id="WP_173270380.1">
    <property type="nucleotide sequence ID" value="NZ_AP021889.1"/>
</dbReference>
<evidence type="ECO:0000313" key="2">
    <source>
        <dbReference type="Proteomes" id="UP000501726"/>
    </source>
</evidence>
<name>A0A6F8PSP3_9GAMM</name>
<reference evidence="2" key="1">
    <citation type="submission" date="2019-11" db="EMBL/GenBank/DDBJ databases">
        <title>Isolation and characterization of two novel species in the genus Thiomicrorhabdus.</title>
        <authorList>
            <person name="Mochizuki J."/>
            <person name="Kojima H."/>
            <person name="Fukui M."/>
        </authorList>
    </citation>
    <scope>NUCLEOTIDE SEQUENCE [LARGE SCALE GENOMIC DNA]</scope>
    <source>
        <strain evidence="2">aks77</strain>
    </source>
</reference>
<dbReference type="EMBL" id="AP021889">
    <property type="protein sequence ID" value="BBP45106.1"/>
    <property type="molecule type" value="Genomic_DNA"/>
</dbReference>
<dbReference type="Proteomes" id="UP000501726">
    <property type="component" value="Chromosome"/>
</dbReference>
<protein>
    <submittedName>
        <fullName evidence="1">Uncharacterized protein</fullName>
    </submittedName>
</protein>
<dbReference type="KEGG" id="tse:THMIRHAS_04790"/>
<keyword evidence="2" id="KW-1185">Reference proteome</keyword>
<gene>
    <name evidence="1" type="ORF">THMIRHAS_04790</name>
</gene>
<accession>A0A6F8PSP3</accession>
<dbReference type="PANTHER" id="PTHR35586:SF1">
    <property type="entry name" value="SLL1691 PROTEIN"/>
    <property type="match status" value="1"/>
</dbReference>
<proteinExistence type="predicted"/>
<evidence type="ECO:0000313" key="1">
    <source>
        <dbReference type="EMBL" id="BBP45106.1"/>
    </source>
</evidence>